<accession>A0A0D0F709</accession>
<dbReference type="Gene3D" id="2.60.40.1120">
    <property type="entry name" value="Carboxypeptidase-like, regulatory domain"/>
    <property type="match status" value="1"/>
</dbReference>
<dbReference type="AlphaFoldDB" id="A0A0D0F709"/>
<keyword evidence="2" id="KW-1185">Reference proteome</keyword>
<dbReference type="SUPFAM" id="SSF49464">
    <property type="entry name" value="Carboxypeptidase regulatory domain-like"/>
    <property type="match status" value="1"/>
</dbReference>
<reference evidence="1 2" key="1">
    <citation type="submission" date="2015-01" db="EMBL/GenBank/DDBJ databases">
        <title>Draft genome sequence of Pedobacter sp. NL19 isolated from sludge of an effluent treatment pond in an abandoned uranium mine.</title>
        <authorList>
            <person name="Santos T."/>
            <person name="Caetano T."/>
            <person name="Covas C."/>
            <person name="Cruz A."/>
            <person name="Mendo S."/>
        </authorList>
    </citation>
    <scope>NUCLEOTIDE SEQUENCE [LARGE SCALE GENOMIC DNA]</scope>
    <source>
        <strain evidence="1 2">NL19</strain>
    </source>
</reference>
<feature type="non-terminal residue" evidence="1">
    <location>
        <position position="1"/>
    </location>
</feature>
<dbReference type="RefSeq" id="WP_041881212.1">
    <property type="nucleotide sequence ID" value="NZ_JXRA01000037.1"/>
</dbReference>
<organism evidence="1 2">
    <name type="scientific">Pedobacter lusitanus</name>
    <dbReference type="NCBI Taxonomy" id="1503925"/>
    <lineage>
        <taxon>Bacteria</taxon>
        <taxon>Pseudomonadati</taxon>
        <taxon>Bacteroidota</taxon>
        <taxon>Sphingobacteriia</taxon>
        <taxon>Sphingobacteriales</taxon>
        <taxon>Sphingobacteriaceae</taxon>
        <taxon>Pedobacter</taxon>
    </lineage>
</organism>
<evidence type="ECO:0008006" key="3">
    <source>
        <dbReference type="Google" id="ProtNLM"/>
    </source>
</evidence>
<evidence type="ECO:0000313" key="2">
    <source>
        <dbReference type="Proteomes" id="UP000032049"/>
    </source>
</evidence>
<name>A0A0D0F709_9SPHI</name>
<gene>
    <name evidence="1" type="ORF">TH53_09795</name>
</gene>
<comment type="caution">
    <text evidence="1">The sequence shown here is derived from an EMBL/GenBank/DDBJ whole genome shotgun (WGS) entry which is preliminary data.</text>
</comment>
<dbReference type="Proteomes" id="UP000032049">
    <property type="component" value="Unassembled WGS sequence"/>
</dbReference>
<protein>
    <recommendedName>
        <fullName evidence="3">Carboxypeptidase-like regulatory domain-containing protein</fullName>
    </recommendedName>
</protein>
<dbReference type="Pfam" id="PF13715">
    <property type="entry name" value="CarbopepD_reg_2"/>
    <property type="match status" value="1"/>
</dbReference>
<dbReference type="STRING" id="1503925.TH53_09795"/>
<proteinExistence type="predicted"/>
<dbReference type="InterPro" id="IPR008969">
    <property type="entry name" value="CarboxyPept-like_regulatory"/>
</dbReference>
<evidence type="ECO:0000313" key="1">
    <source>
        <dbReference type="EMBL" id="KIO77353.1"/>
    </source>
</evidence>
<dbReference type="EMBL" id="JXRA01000037">
    <property type="protein sequence ID" value="KIO77353.1"/>
    <property type="molecule type" value="Genomic_DNA"/>
</dbReference>
<sequence>KLWHWRSTAKGIKTGTTTNNYGYFSITIPADTATFQISYIGYQTIDTQIQTCLINNNSRLTK</sequence>